<protein>
    <submittedName>
        <fullName evidence="1">Uncharacterized protein</fullName>
    </submittedName>
</protein>
<gene>
    <name evidence="1" type="ORF">SK3146_03809</name>
</gene>
<dbReference type="RefSeq" id="WP_249860306.1">
    <property type="nucleotide sequence ID" value="NZ_CP027059.1"/>
</dbReference>
<evidence type="ECO:0000313" key="2">
    <source>
        <dbReference type="Proteomes" id="UP001057134"/>
    </source>
</evidence>
<reference evidence="1" key="2">
    <citation type="journal article" date="2021" name="J Anim Sci Technol">
        <title>Complete genome sequence of Paenibacillus konkukensis sp. nov. SK3146 as a potential probiotic strain.</title>
        <authorList>
            <person name="Jung H.I."/>
            <person name="Park S."/>
            <person name="Niu K.M."/>
            <person name="Lee S.W."/>
            <person name="Kothari D."/>
            <person name="Yi K.J."/>
            <person name="Kim S.K."/>
        </authorList>
    </citation>
    <scope>NUCLEOTIDE SEQUENCE</scope>
    <source>
        <strain evidence="1">SK3146</strain>
    </source>
</reference>
<dbReference type="EMBL" id="CP027059">
    <property type="protein sequence ID" value="UQZ84554.1"/>
    <property type="molecule type" value="Genomic_DNA"/>
</dbReference>
<keyword evidence="2" id="KW-1185">Reference proteome</keyword>
<organism evidence="1 2">
    <name type="scientific">Paenibacillus konkukensis</name>
    <dbReference type="NCBI Taxonomy" id="2020716"/>
    <lineage>
        <taxon>Bacteria</taxon>
        <taxon>Bacillati</taxon>
        <taxon>Bacillota</taxon>
        <taxon>Bacilli</taxon>
        <taxon>Bacillales</taxon>
        <taxon>Paenibacillaceae</taxon>
        <taxon>Paenibacillus</taxon>
    </lineage>
</organism>
<evidence type="ECO:0000313" key="1">
    <source>
        <dbReference type="EMBL" id="UQZ84554.1"/>
    </source>
</evidence>
<name>A0ABY4RT24_9BACL</name>
<proteinExistence type="predicted"/>
<reference evidence="1" key="1">
    <citation type="submission" date="2018-02" db="EMBL/GenBank/DDBJ databases">
        <authorList>
            <person name="Kim S.-K."/>
            <person name="Jung H.-I."/>
            <person name="Lee S.-W."/>
        </authorList>
    </citation>
    <scope>NUCLEOTIDE SEQUENCE</scope>
    <source>
        <strain evidence="1">SK3146</strain>
    </source>
</reference>
<accession>A0ABY4RT24</accession>
<sequence length="69" mass="8083">MNNFEYVNADNLDDRQQSFVEFVEERYQAKQIFLSKLVNLLDNYLQTNHDLSLIDEAEVAKAGEDVRTN</sequence>
<dbReference type="Proteomes" id="UP001057134">
    <property type="component" value="Chromosome"/>
</dbReference>